<evidence type="ECO:0000313" key="1">
    <source>
        <dbReference type="EMBL" id="VAX18919.1"/>
    </source>
</evidence>
<accession>A0A3B1BLU1</accession>
<dbReference type="EMBL" id="UOGE01000036">
    <property type="protein sequence ID" value="VAX18919.1"/>
    <property type="molecule type" value="Genomic_DNA"/>
</dbReference>
<reference evidence="1" key="1">
    <citation type="submission" date="2018-06" db="EMBL/GenBank/DDBJ databases">
        <authorList>
            <person name="Zhirakovskaya E."/>
        </authorList>
    </citation>
    <scope>NUCLEOTIDE SEQUENCE</scope>
</reference>
<name>A0A3B1BLU1_9ZZZZ</name>
<proteinExistence type="predicted"/>
<organism evidence="1">
    <name type="scientific">hydrothermal vent metagenome</name>
    <dbReference type="NCBI Taxonomy" id="652676"/>
    <lineage>
        <taxon>unclassified sequences</taxon>
        <taxon>metagenomes</taxon>
        <taxon>ecological metagenomes</taxon>
    </lineage>
</organism>
<protein>
    <submittedName>
        <fullName evidence="1">Uncharacterized protein</fullName>
    </submittedName>
</protein>
<dbReference type="AlphaFoldDB" id="A0A3B1BLU1"/>
<gene>
    <name evidence="1" type="ORF">MNBD_NITROSPINAE02-1717</name>
</gene>
<sequence>MRKIIIGLAMAALVATSFSCDKQAEPEKKEKSVRERASEVGKFSDKTFTSGLEDKLTDIVDKNEERTREFDKASEE</sequence>
<dbReference type="PROSITE" id="PS51257">
    <property type="entry name" value="PROKAR_LIPOPROTEIN"/>
    <property type="match status" value="1"/>
</dbReference>